<comment type="caution">
    <text evidence="1">The sequence shown here is derived from an EMBL/GenBank/DDBJ whole genome shotgun (WGS) entry which is preliminary data.</text>
</comment>
<name>A0A3M7SH78_BRAPC</name>
<dbReference type="AlphaFoldDB" id="A0A3M7SH78"/>
<accession>A0A3M7SH78</accession>
<protein>
    <submittedName>
        <fullName evidence="1">Uncharacterized protein</fullName>
    </submittedName>
</protein>
<organism evidence="1 2">
    <name type="scientific">Brachionus plicatilis</name>
    <name type="common">Marine rotifer</name>
    <name type="synonym">Brachionus muelleri</name>
    <dbReference type="NCBI Taxonomy" id="10195"/>
    <lineage>
        <taxon>Eukaryota</taxon>
        <taxon>Metazoa</taxon>
        <taxon>Spiralia</taxon>
        <taxon>Gnathifera</taxon>
        <taxon>Rotifera</taxon>
        <taxon>Eurotatoria</taxon>
        <taxon>Monogononta</taxon>
        <taxon>Pseudotrocha</taxon>
        <taxon>Ploima</taxon>
        <taxon>Brachionidae</taxon>
        <taxon>Brachionus</taxon>
    </lineage>
</organism>
<reference evidence="1 2" key="1">
    <citation type="journal article" date="2018" name="Sci. Rep.">
        <title>Genomic signatures of local adaptation to the degree of environmental predictability in rotifers.</title>
        <authorList>
            <person name="Franch-Gras L."/>
            <person name="Hahn C."/>
            <person name="Garcia-Roger E.M."/>
            <person name="Carmona M.J."/>
            <person name="Serra M."/>
            <person name="Gomez A."/>
        </authorList>
    </citation>
    <scope>NUCLEOTIDE SEQUENCE [LARGE SCALE GENOMIC DNA]</scope>
    <source>
        <strain evidence="1">HYR1</strain>
    </source>
</reference>
<gene>
    <name evidence="1" type="ORF">BpHYR1_051934</name>
</gene>
<evidence type="ECO:0000313" key="2">
    <source>
        <dbReference type="Proteomes" id="UP000276133"/>
    </source>
</evidence>
<evidence type="ECO:0000313" key="1">
    <source>
        <dbReference type="EMBL" id="RNA35079.1"/>
    </source>
</evidence>
<dbReference type="Proteomes" id="UP000276133">
    <property type="component" value="Unassembled WGS sequence"/>
</dbReference>
<dbReference type="EMBL" id="REGN01001376">
    <property type="protein sequence ID" value="RNA35079.1"/>
    <property type="molecule type" value="Genomic_DNA"/>
</dbReference>
<proteinExistence type="predicted"/>
<keyword evidence="2" id="KW-1185">Reference proteome</keyword>
<sequence>MPVPRKTKVSLKNTILEEEGDDLFFNFYKDDDDDEFTSSGQRKTNISNTRKEKELFVSLISQRTVRCSVKAEKNSVWSVPFQVSLFYRN</sequence>